<feature type="signal peptide" evidence="1">
    <location>
        <begin position="1"/>
        <end position="23"/>
    </location>
</feature>
<dbReference type="Proteomes" id="UP001165384">
    <property type="component" value="Unassembled WGS sequence"/>
</dbReference>
<organism evidence="2 3">
    <name type="scientific">Dechloromonas hankyongensis</name>
    <dbReference type="NCBI Taxonomy" id="2908002"/>
    <lineage>
        <taxon>Bacteria</taxon>
        <taxon>Pseudomonadati</taxon>
        <taxon>Pseudomonadota</taxon>
        <taxon>Betaproteobacteria</taxon>
        <taxon>Rhodocyclales</taxon>
        <taxon>Azonexaceae</taxon>
        <taxon>Dechloromonas</taxon>
    </lineage>
</organism>
<name>A0ABS9JZS8_9RHOO</name>
<protein>
    <submittedName>
        <fullName evidence="2">DUF3015 domain-containing protein</fullName>
    </submittedName>
</protein>
<sequence>MSRALLKLAAVAIAGSLSFSAFAQSSAPTGSGPNPFSDCGIGAALFPDTAWAAVTSNVIWDVGTTAVTSATMSPQTCSAQKVKTALFIRDTYEQLAEDVARGEGKHLVTALEMFQCGENQHGAAIGQIRADMGKAVAAPGYSEQQHLEHAGQLYNIIEKAASRSCSA</sequence>
<proteinExistence type="predicted"/>
<dbReference type="EMBL" id="JAKLTN010000001">
    <property type="protein sequence ID" value="MCG2576424.1"/>
    <property type="molecule type" value="Genomic_DNA"/>
</dbReference>
<accession>A0ABS9JZS8</accession>
<reference evidence="2" key="1">
    <citation type="submission" date="2022-01" db="EMBL/GenBank/DDBJ databases">
        <authorList>
            <person name="Jo J.-H."/>
            <person name="Im W.-T."/>
        </authorList>
    </citation>
    <scope>NUCLEOTIDE SEQUENCE</scope>
    <source>
        <strain evidence="2">XY25</strain>
    </source>
</reference>
<keyword evidence="1" id="KW-0732">Signal</keyword>
<evidence type="ECO:0000313" key="2">
    <source>
        <dbReference type="EMBL" id="MCG2576424.1"/>
    </source>
</evidence>
<dbReference type="RefSeq" id="WP_275708335.1">
    <property type="nucleotide sequence ID" value="NZ_JAKLTN010000001.1"/>
</dbReference>
<evidence type="ECO:0000256" key="1">
    <source>
        <dbReference type="SAM" id="SignalP"/>
    </source>
</evidence>
<evidence type="ECO:0000313" key="3">
    <source>
        <dbReference type="Proteomes" id="UP001165384"/>
    </source>
</evidence>
<feature type="chain" id="PRO_5046152648" evidence="1">
    <location>
        <begin position="24"/>
        <end position="167"/>
    </location>
</feature>
<dbReference type="InterPro" id="IPR021383">
    <property type="entry name" value="DUF3015"/>
</dbReference>
<comment type="caution">
    <text evidence="2">The sequence shown here is derived from an EMBL/GenBank/DDBJ whole genome shotgun (WGS) entry which is preliminary data.</text>
</comment>
<gene>
    <name evidence="2" type="ORF">LZ012_05385</name>
</gene>
<keyword evidence="3" id="KW-1185">Reference proteome</keyword>
<dbReference type="Pfam" id="PF11220">
    <property type="entry name" value="DUF3015"/>
    <property type="match status" value="1"/>
</dbReference>